<comment type="caution">
    <text evidence="2">The sequence shown here is derived from an EMBL/GenBank/DDBJ whole genome shotgun (WGS) entry which is preliminary data.</text>
</comment>
<feature type="compositionally biased region" description="Pro residues" evidence="1">
    <location>
        <begin position="178"/>
        <end position="197"/>
    </location>
</feature>
<dbReference type="Proteomes" id="UP000770661">
    <property type="component" value="Unassembled WGS sequence"/>
</dbReference>
<gene>
    <name evidence="2" type="ORF">GWK47_035916</name>
</gene>
<organism evidence="2 3">
    <name type="scientific">Chionoecetes opilio</name>
    <name type="common">Atlantic snow crab</name>
    <name type="synonym">Cancer opilio</name>
    <dbReference type="NCBI Taxonomy" id="41210"/>
    <lineage>
        <taxon>Eukaryota</taxon>
        <taxon>Metazoa</taxon>
        <taxon>Ecdysozoa</taxon>
        <taxon>Arthropoda</taxon>
        <taxon>Crustacea</taxon>
        <taxon>Multicrustacea</taxon>
        <taxon>Malacostraca</taxon>
        <taxon>Eumalacostraca</taxon>
        <taxon>Eucarida</taxon>
        <taxon>Decapoda</taxon>
        <taxon>Pleocyemata</taxon>
        <taxon>Brachyura</taxon>
        <taxon>Eubrachyura</taxon>
        <taxon>Majoidea</taxon>
        <taxon>Majidae</taxon>
        <taxon>Chionoecetes</taxon>
    </lineage>
</organism>
<reference evidence="2" key="1">
    <citation type="submission" date="2020-07" db="EMBL/GenBank/DDBJ databases">
        <title>The High-quality genome of the commercially important snow crab, Chionoecetes opilio.</title>
        <authorList>
            <person name="Jeong J.-H."/>
            <person name="Ryu S."/>
        </authorList>
    </citation>
    <scope>NUCLEOTIDE SEQUENCE</scope>
    <source>
        <strain evidence="2">MADBK_172401_WGS</strain>
        <tissue evidence="2">Digestive gland</tissue>
    </source>
</reference>
<evidence type="ECO:0000256" key="1">
    <source>
        <dbReference type="SAM" id="MobiDB-lite"/>
    </source>
</evidence>
<evidence type="ECO:0000313" key="2">
    <source>
        <dbReference type="EMBL" id="KAG0726763.1"/>
    </source>
</evidence>
<accession>A0A8J4YHP2</accession>
<dbReference type="EMBL" id="JACEEZ010004011">
    <property type="protein sequence ID" value="KAG0726763.1"/>
    <property type="molecule type" value="Genomic_DNA"/>
</dbReference>
<name>A0A8J4YHP2_CHIOP</name>
<proteinExistence type="predicted"/>
<protein>
    <submittedName>
        <fullName evidence="2">Uncharacterized protein</fullName>
    </submittedName>
</protein>
<keyword evidence="3" id="KW-1185">Reference proteome</keyword>
<dbReference type="AlphaFoldDB" id="A0A8J4YHP2"/>
<sequence>MPPPAGGQRWNTTAPGGLQGPPTAASQGQREAPHHPPAPTEPFGGREGVSRLNGPHHVWGFPGNEAAGAGPQASPRGPSVTMHVPPQPTALKARRRAAAPGAQPDNRSWGPGRGRRLGTCSPATTHWTPPQQPGGDGHYCSVCVWATAQKEFREGFEGASVDHWGGGCTPSPTGALPPVLPPHRPPPRPGPAPPPPT</sequence>
<feature type="region of interest" description="Disordered" evidence="1">
    <location>
        <begin position="160"/>
        <end position="197"/>
    </location>
</feature>
<evidence type="ECO:0000313" key="3">
    <source>
        <dbReference type="Proteomes" id="UP000770661"/>
    </source>
</evidence>
<feature type="region of interest" description="Disordered" evidence="1">
    <location>
        <begin position="1"/>
        <end position="132"/>
    </location>
</feature>